<dbReference type="SMART" id="SM00112">
    <property type="entry name" value="CA"/>
    <property type="match status" value="3"/>
</dbReference>
<keyword evidence="8" id="KW-1133">Transmembrane helix</keyword>
<dbReference type="PRINTS" id="PR00205">
    <property type="entry name" value="CADHERIN"/>
</dbReference>
<keyword evidence="5" id="KW-0677">Repeat</keyword>
<protein>
    <recommendedName>
        <fullName evidence="13">Cadherin domain-containing protein</fullName>
    </recommendedName>
</protein>
<dbReference type="Ensembl" id="ENSSRHT00000000209.1">
    <property type="protein sequence ID" value="ENSSRHP00000000183.1"/>
    <property type="gene ID" value="ENSSRHG00000000170.1"/>
</dbReference>
<keyword evidence="6 11" id="KW-0106">Calcium</keyword>
<evidence type="ECO:0000256" key="3">
    <source>
        <dbReference type="ARBA" id="ARBA00022692"/>
    </source>
</evidence>
<organism evidence="14 15">
    <name type="scientific">Sinocyclocheilus rhinocerous</name>
    <dbReference type="NCBI Taxonomy" id="307959"/>
    <lineage>
        <taxon>Eukaryota</taxon>
        <taxon>Metazoa</taxon>
        <taxon>Chordata</taxon>
        <taxon>Craniata</taxon>
        <taxon>Vertebrata</taxon>
        <taxon>Euteleostomi</taxon>
        <taxon>Actinopterygii</taxon>
        <taxon>Neopterygii</taxon>
        <taxon>Teleostei</taxon>
        <taxon>Ostariophysi</taxon>
        <taxon>Cypriniformes</taxon>
        <taxon>Cyprinidae</taxon>
        <taxon>Cyprininae</taxon>
        <taxon>Sinocyclocheilus</taxon>
    </lineage>
</organism>
<keyword evidence="7" id="KW-0130">Cell adhesion</keyword>
<feature type="chain" id="PRO_5025359536" description="Cadherin domain-containing protein" evidence="12">
    <location>
        <begin position="23"/>
        <end position="380"/>
    </location>
</feature>
<dbReference type="Pfam" id="PF08266">
    <property type="entry name" value="Cadherin_2"/>
    <property type="match status" value="1"/>
</dbReference>
<dbReference type="GO" id="GO:0005509">
    <property type="term" value="F:calcium ion binding"/>
    <property type="evidence" value="ECO:0007669"/>
    <property type="project" value="UniProtKB-UniRule"/>
</dbReference>
<dbReference type="InterPro" id="IPR015919">
    <property type="entry name" value="Cadherin-like_sf"/>
</dbReference>
<evidence type="ECO:0000256" key="8">
    <source>
        <dbReference type="ARBA" id="ARBA00022989"/>
    </source>
</evidence>
<evidence type="ECO:0000256" key="7">
    <source>
        <dbReference type="ARBA" id="ARBA00022889"/>
    </source>
</evidence>
<dbReference type="PANTHER" id="PTHR24028:SF296">
    <property type="entry name" value="PROTOCADHERIN 1 GAMMA 11 PRECURSOR-RELATED"/>
    <property type="match status" value="1"/>
</dbReference>
<evidence type="ECO:0000256" key="9">
    <source>
        <dbReference type="ARBA" id="ARBA00023136"/>
    </source>
</evidence>
<evidence type="ECO:0000256" key="10">
    <source>
        <dbReference type="ARBA" id="ARBA00023180"/>
    </source>
</evidence>
<comment type="subcellular location">
    <subcellularLocation>
        <location evidence="1">Cell membrane</location>
        <topology evidence="1">Single-pass type I membrane protein</topology>
    </subcellularLocation>
</comment>
<dbReference type="InterPro" id="IPR020894">
    <property type="entry name" value="Cadherin_CS"/>
</dbReference>
<dbReference type="PANTHER" id="PTHR24028">
    <property type="entry name" value="CADHERIN-87A"/>
    <property type="match status" value="1"/>
</dbReference>
<dbReference type="InterPro" id="IPR013164">
    <property type="entry name" value="Cadherin_N"/>
</dbReference>
<evidence type="ECO:0000256" key="12">
    <source>
        <dbReference type="SAM" id="SignalP"/>
    </source>
</evidence>
<dbReference type="PROSITE" id="PS50268">
    <property type="entry name" value="CADHERIN_2"/>
    <property type="match status" value="3"/>
</dbReference>
<evidence type="ECO:0000313" key="15">
    <source>
        <dbReference type="Proteomes" id="UP000472270"/>
    </source>
</evidence>
<evidence type="ECO:0000256" key="4">
    <source>
        <dbReference type="ARBA" id="ARBA00022729"/>
    </source>
</evidence>
<name>A0A673FKL8_9TELE</name>
<evidence type="ECO:0000256" key="1">
    <source>
        <dbReference type="ARBA" id="ARBA00004251"/>
    </source>
</evidence>
<feature type="domain" description="Cadherin" evidence="13">
    <location>
        <begin position="236"/>
        <end position="338"/>
    </location>
</feature>
<dbReference type="FunFam" id="2.60.40.60:FF:000002">
    <property type="entry name" value="Protocadherin alpha 2"/>
    <property type="match status" value="1"/>
</dbReference>
<evidence type="ECO:0000259" key="13">
    <source>
        <dbReference type="PROSITE" id="PS50268"/>
    </source>
</evidence>
<dbReference type="Pfam" id="PF00028">
    <property type="entry name" value="Cadherin"/>
    <property type="match status" value="2"/>
</dbReference>
<dbReference type="Proteomes" id="UP000472270">
    <property type="component" value="Unassembled WGS sequence"/>
</dbReference>
<dbReference type="PROSITE" id="PS00232">
    <property type="entry name" value="CADHERIN_1"/>
    <property type="match status" value="2"/>
</dbReference>
<dbReference type="InterPro" id="IPR050174">
    <property type="entry name" value="Protocadherin/Cadherin-CA"/>
</dbReference>
<keyword evidence="3" id="KW-0812">Transmembrane</keyword>
<dbReference type="AlphaFoldDB" id="A0A673FKL8"/>
<dbReference type="CDD" id="cd11304">
    <property type="entry name" value="Cadherin_repeat"/>
    <property type="match status" value="3"/>
</dbReference>
<sequence>MHGVVMWYLVLFSVVLLHSARGQISYSIPEEMAKGSIVGNVAQDLGLDLQRLRSGKARIYTGDSTEYIGLNKDTGFLLIKEKMDRESLCAKTIPCALHLQLILENPMELYTITVEITDINDNPPTFQKQLIEFEISESAVTGARFMLERAVDADVGVNDLQSYSLKPTDNFILELHSQADGDKNVEIILQRPLDREKKGVVTLLLTAFDGGDPQLSGTVQIHVTVLDINDNAPVFTQKVYKAILTENALKGSKLTTVSATDVDEGSNGHVTYYIASTEDIVRNMFIIDHGEVTLNGLVDFEKASHSQIDIQAKDQGGLSDSCKLIIDVLDINDNKPVISLRAPYSQNTLVSQSRMGTVQREKKEQEVDDLTLEVRPCLMF</sequence>
<keyword evidence="10" id="KW-0325">Glycoprotein</keyword>
<evidence type="ECO:0000256" key="2">
    <source>
        <dbReference type="ARBA" id="ARBA00022475"/>
    </source>
</evidence>
<evidence type="ECO:0000313" key="14">
    <source>
        <dbReference type="Ensembl" id="ENSSRHP00000000183.1"/>
    </source>
</evidence>
<feature type="domain" description="Cadherin" evidence="13">
    <location>
        <begin position="20"/>
        <end position="126"/>
    </location>
</feature>
<dbReference type="GO" id="GO:0009653">
    <property type="term" value="P:anatomical structure morphogenesis"/>
    <property type="evidence" value="ECO:0007669"/>
    <property type="project" value="UniProtKB-ARBA"/>
</dbReference>
<keyword evidence="2" id="KW-1003">Cell membrane</keyword>
<proteinExistence type="predicted"/>
<accession>A0A673FKL8</accession>
<evidence type="ECO:0000256" key="6">
    <source>
        <dbReference type="ARBA" id="ARBA00022837"/>
    </source>
</evidence>
<feature type="domain" description="Cadherin" evidence="13">
    <location>
        <begin position="127"/>
        <end position="235"/>
    </location>
</feature>
<dbReference type="FunFam" id="2.60.40.60:FF:000007">
    <property type="entry name" value="Protocadherin alpha 2"/>
    <property type="match status" value="1"/>
</dbReference>
<feature type="signal peptide" evidence="12">
    <location>
        <begin position="1"/>
        <end position="22"/>
    </location>
</feature>
<dbReference type="GO" id="GO:0007156">
    <property type="term" value="P:homophilic cell adhesion via plasma membrane adhesion molecules"/>
    <property type="evidence" value="ECO:0007669"/>
    <property type="project" value="InterPro"/>
</dbReference>
<keyword evidence="15" id="KW-1185">Reference proteome</keyword>
<keyword evidence="9" id="KW-0472">Membrane</keyword>
<dbReference type="InterPro" id="IPR002126">
    <property type="entry name" value="Cadherin-like_dom"/>
</dbReference>
<dbReference type="Gene3D" id="2.60.40.60">
    <property type="entry name" value="Cadherins"/>
    <property type="match status" value="3"/>
</dbReference>
<dbReference type="FunFam" id="2.60.40.60:FF:000006">
    <property type="entry name" value="Protocadherin alpha 2"/>
    <property type="match status" value="1"/>
</dbReference>
<reference evidence="14" key="1">
    <citation type="submission" date="2025-08" db="UniProtKB">
        <authorList>
            <consortium name="Ensembl"/>
        </authorList>
    </citation>
    <scope>IDENTIFICATION</scope>
</reference>
<reference evidence="14" key="2">
    <citation type="submission" date="2025-09" db="UniProtKB">
        <authorList>
            <consortium name="Ensembl"/>
        </authorList>
    </citation>
    <scope>IDENTIFICATION</scope>
</reference>
<evidence type="ECO:0000256" key="5">
    <source>
        <dbReference type="ARBA" id="ARBA00022737"/>
    </source>
</evidence>
<keyword evidence="4 12" id="KW-0732">Signal</keyword>
<evidence type="ECO:0000256" key="11">
    <source>
        <dbReference type="PROSITE-ProRule" id="PRU00043"/>
    </source>
</evidence>
<dbReference type="GO" id="GO:0005886">
    <property type="term" value="C:plasma membrane"/>
    <property type="evidence" value="ECO:0007669"/>
    <property type="project" value="UniProtKB-SubCell"/>
</dbReference>
<dbReference type="SUPFAM" id="SSF49313">
    <property type="entry name" value="Cadherin-like"/>
    <property type="match status" value="3"/>
</dbReference>